<evidence type="ECO:0000313" key="4">
    <source>
        <dbReference type="Proteomes" id="UP000214646"/>
    </source>
</evidence>
<dbReference type="InterPro" id="IPR011990">
    <property type="entry name" value="TPR-like_helical_dom_sf"/>
</dbReference>
<feature type="repeat" description="TPR" evidence="1">
    <location>
        <begin position="727"/>
        <end position="760"/>
    </location>
</feature>
<keyword evidence="1" id="KW-0802">TPR repeat</keyword>
<feature type="transmembrane region" description="Helical" evidence="2">
    <location>
        <begin position="437"/>
        <end position="458"/>
    </location>
</feature>
<feature type="transmembrane region" description="Helical" evidence="2">
    <location>
        <begin position="411"/>
        <end position="431"/>
    </location>
</feature>
<feature type="transmembrane region" description="Helical" evidence="2">
    <location>
        <begin position="381"/>
        <end position="399"/>
    </location>
</feature>
<keyword evidence="2" id="KW-0812">Transmembrane</keyword>
<dbReference type="PANTHER" id="PTHR37422:SF23">
    <property type="entry name" value="TEICHURONIC ACID BIOSYNTHESIS PROTEIN TUAE"/>
    <property type="match status" value="1"/>
</dbReference>
<evidence type="ECO:0000256" key="1">
    <source>
        <dbReference type="PROSITE-ProRule" id="PRU00339"/>
    </source>
</evidence>
<organism evidence="3 4">
    <name type="scientific">Fimbriiglobus ruber</name>
    <dbReference type="NCBI Taxonomy" id="1908690"/>
    <lineage>
        <taxon>Bacteria</taxon>
        <taxon>Pseudomonadati</taxon>
        <taxon>Planctomycetota</taxon>
        <taxon>Planctomycetia</taxon>
        <taxon>Gemmatales</taxon>
        <taxon>Gemmataceae</taxon>
        <taxon>Fimbriiglobus</taxon>
    </lineage>
</organism>
<proteinExistence type="predicted"/>
<dbReference type="InterPro" id="IPR051533">
    <property type="entry name" value="WaaL-like"/>
</dbReference>
<gene>
    <name evidence="3" type="ORF">FRUB_01533</name>
</gene>
<feature type="transmembrane region" description="Helical" evidence="2">
    <location>
        <begin position="245"/>
        <end position="275"/>
    </location>
</feature>
<feature type="transmembrane region" description="Helical" evidence="2">
    <location>
        <begin position="499"/>
        <end position="521"/>
    </location>
</feature>
<dbReference type="Gene3D" id="1.25.40.10">
    <property type="entry name" value="Tetratricopeptide repeat domain"/>
    <property type="match status" value="2"/>
</dbReference>
<evidence type="ECO:0000313" key="3">
    <source>
        <dbReference type="EMBL" id="OWK45202.1"/>
    </source>
</evidence>
<dbReference type="PANTHER" id="PTHR37422">
    <property type="entry name" value="TEICHURONIC ACID BIOSYNTHESIS PROTEIN TUAE"/>
    <property type="match status" value="1"/>
</dbReference>
<keyword evidence="4" id="KW-1185">Reference proteome</keyword>
<name>A0A225DUX3_9BACT</name>
<sequence>MYALVALAPWVAAGTTPAAEFGLALGGVLLAGLWAAHAVVAGRFAFRADVVAVCLAGLVAWSAVQLVPLPEAVVGVACPARLELHRTLLPDRAEVLPGETAAEPRPTVLTLTTDAAATRTFLARVLGLLLVYAAARNWLATRASFPRFARVAAVNGTLLAVYAVARAYLAPADFAEWGRVGDWLGGGGFGPFPDRAAFPDTIALCLGLTVGATLSHRRGDDAEPGPAVRHGWTAAGVVRAGAARAAVAVMVVSLVVGISGGLVAVVAAAGVAWVLTRVHAESRGRAVLAAAVALGATTVVWLGTVVAERKFPIASSVDVVSRGEAVGAWRGAAGLIPQFWSTGTGNGTFAAAEATVRSTARGGPPLAHAGNEWLEALIEGGVVRLGLTVALPAGVLWVVGRGYLRRRSRSVGPWLIGAWFGLAAVTLHAAAGAVVHVPAVALFVAAAAGFAVAGATNAEFVPARIRVRKIRAEDTAVSIVITVPLGAEPLPPVAPPGWVARGWLATGVGAFVLIASGLVAVDARSRDRAERLRAEATRAGDEETALVAAVAAAAARPDDPAALAAAGDASARAGRVPAALAYYRAARAANPLAPRPHVRLGELTGSVVVGEPAVTHFARAERVAPADAAVWFAVGQAARARGDAAAAWAAWKHALAVSVEYARPILAVAGRELTPAEVRARLLPDDPVVLMAAADVLFPDRGARAADRAPFVAEAAALFAARRTLTADEFVTLAAVRDEQGQTDDAAEAWQRALALAPHRADVRDRYTRWLEQEERYGEAIVQLKWLKKWAPALPDLQDRLDAAHHGLQLADTIRK</sequence>
<dbReference type="PROSITE" id="PS50005">
    <property type="entry name" value="TPR"/>
    <property type="match status" value="1"/>
</dbReference>
<dbReference type="AlphaFoldDB" id="A0A225DUX3"/>
<comment type="caution">
    <text evidence="3">The sequence shown here is derived from an EMBL/GenBank/DDBJ whole genome shotgun (WGS) entry which is preliminary data.</text>
</comment>
<feature type="transmembrane region" description="Helical" evidence="2">
    <location>
        <begin position="287"/>
        <end position="307"/>
    </location>
</feature>
<keyword evidence="2" id="KW-1133">Transmembrane helix</keyword>
<accession>A0A225DUX3</accession>
<dbReference type="EMBL" id="NIDE01000002">
    <property type="protein sequence ID" value="OWK45202.1"/>
    <property type="molecule type" value="Genomic_DNA"/>
</dbReference>
<feature type="transmembrane region" description="Helical" evidence="2">
    <location>
        <begin position="48"/>
        <end position="67"/>
    </location>
</feature>
<reference evidence="4" key="1">
    <citation type="submission" date="2017-06" db="EMBL/GenBank/DDBJ databases">
        <title>Genome analysis of Fimbriiglobus ruber SP5, the first member of the order Planctomycetales with confirmed chitinolytic capability.</title>
        <authorList>
            <person name="Ravin N.V."/>
            <person name="Rakitin A.L."/>
            <person name="Ivanova A.A."/>
            <person name="Beletsky A.V."/>
            <person name="Kulichevskaya I.S."/>
            <person name="Mardanov A.V."/>
            <person name="Dedysh S.N."/>
        </authorList>
    </citation>
    <scope>NUCLEOTIDE SEQUENCE [LARGE SCALE GENOMIC DNA]</scope>
    <source>
        <strain evidence="4">SP5</strain>
    </source>
</reference>
<dbReference type="InterPro" id="IPR019734">
    <property type="entry name" value="TPR_rpt"/>
</dbReference>
<keyword evidence="2" id="KW-0472">Membrane</keyword>
<feature type="transmembrane region" description="Helical" evidence="2">
    <location>
        <begin position="151"/>
        <end position="169"/>
    </location>
</feature>
<evidence type="ECO:0000256" key="2">
    <source>
        <dbReference type="SAM" id="Phobius"/>
    </source>
</evidence>
<protein>
    <submittedName>
        <fullName evidence="3">TPR repeat protein</fullName>
    </submittedName>
</protein>
<dbReference type="Proteomes" id="UP000214646">
    <property type="component" value="Unassembled WGS sequence"/>
</dbReference>
<dbReference type="SMART" id="SM00028">
    <property type="entry name" value="TPR"/>
    <property type="match status" value="3"/>
</dbReference>
<dbReference type="SUPFAM" id="SSF48452">
    <property type="entry name" value="TPR-like"/>
    <property type="match status" value="1"/>
</dbReference>
<feature type="transmembrane region" description="Helical" evidence="2">
    <location>
        <begin position="121"/>
        <end position="139"/>
    </location>
</feature>
<feature type="transmembrane region" description="Helical" evidence="2">
    <location>
        <begin position="23"/>
        <end position="41"/>
    </location>
</feature>